<dbReference type="Proteomes" id="UP000005297">
    <property type="component" value="Unassembled WGS sequence"/>
</dbReference>
<evidence type="ECO:0000313" key="3">
    <source>
        <dbReference type="Proteomes" id="UP000005297"/>
    </source>
</evidence>
<dbReference type="SMART" id="SM00530">
    <property type="entry name" value="HTH_XRE"/>
    <property type="match status" value="1"/>
</dbReference>
<dbReference type="InterPro" id="IPR010982">
    <property type="entry name" value="Lambda_DNA-bd_dom_sf"/>
</dbReference>
<evidence type="ECO:0000313" key="2">
    <source>
        <dbReference type="EMBL" id="EAU55392.1"/>
    </source>
</evidence>
<feature type="domain" description="HTH cro/C1-type" evidence="1">
    <location>
        <begin position="23"/>
        <end position="77"/>
    </location>
</feature>
<gene>
    <name evidence="2" type="ORF">SPV1_11686</name>
</gene>
<dbReference type="RefSeq" id="WP_009849855.1">
    <property type="nucleotide sequence ID" value="NZ_DS022294.1"/>
</dbReference>
<dbReference type="Pfam" id="PF01381">
    <property type="entry name" value="HTH_3"/>
    <property type="match status" value="1"/>
</dbReference>
<accession>Q0F0Z9</accession>
<dbReference type="Gene3D" id="1.10.260.40">
    <property type="entry name" value="lambda repressor-like DNA-binding domains"/>
    <property type="match status" value="1"/>
</dbReference>
<organism evidence="2 3">
    <name type="scientific">Mariprofundus ferrooxydans PV-1</name>
    <dbReference type="NCBI Taxonomy" id="314345"/>
    <lineage>
        <taxon>Bacteria</taxon>
        <taxon>Pseudomonadati</taxon>
        <taxon>Pseudomonadota</taxon>
        <taxon>Candidatius Mariprofundia</taxon>
        <taxon>Mariprofundales</taxon>
        <taxon>Mariprofundaceae</taxon>
        <taxon>Mariprofundus</taxon>
    </lineage>
</organism>
<dbReference type="eggNOG" id="COG3620">
    <property type="taxonomic scope" value="Bacteria"/>
</dbReference>
<dbReference type="SUPFAM" id="SSF47413">
    <property type="entry name" value="lambda repressor-like DNA-binding domains"/>
    <property type="match status" value="1"/>
</dbReference>
<dbReference type="InterPro" id="IPR001387">
    <property type="entry name" value="Cro/C1-type_HTH"/>
</dbReference>
<dbReference type="EMBL" id="AATS01000003">
    <property type="protein sequence ID" value="EAU55392.1"/>
    <property type="molecule type" value="Genomic_DNA"/>
</dbReference>
<evidence type="ECO:0000259" key="1">
    <source>
        <dbReference type="PROSITE" id="PS50943"/>
    </source>
</evidence>
<reference evidence="2 3" key="1">
    <citation type="submission" date="2006-09" db="EMBL/GenBank/DDBJ databases">
        <authorList>
            <person name="Emerson D."/>
            <person name="Ferriera S."/>
            <person name="Johnson J."/>
            <person name="Kravitz S."/>
            <person name="Halpern A."/>
            <person name="Remington K."/>
            <person name="Beeson K."/>
            <person name="Tran B."/>
            <person name="Rogers Y.-H."/>
            <person name="Friedman R."/>
            <person name="Venter J.C."/>
        </authorList>
    </citation>
    <scope>NUCLEOTIDE SEQUENCE [LARGE SCALE GENOMIC DNA]</scope>
    <source>
        <strain evidence="2 3">PV-1</strain>
    </source>
</reference>
<dbReference type="AlphaFoldDB" id="Q0F0Z9"/>
<dbReference type="STRING" id="314344.AL013_06895"/>
<protein>
    <submittedName>
        <fullName evidence="2">Predicted transcriptional regulator</fullName>
    </submittedName>
</protein>
<dbReference type="GO" id="GO:0003677">
    <property type="term" value="F:DNA binding"/>
    <property type="evidence" value="ECO:0007669"/>
    <property type="project" value="InterPro"/>
</dbReference>
<dbReference type="CDD" id="cd00093">
    <property type="entry name" value="HTH_XRE"/>
    <property type="match status" value="1"/>
</dbReference>
<keyword evidence="3" id="KW-1185">Reference proteome</keyword>
<dbReference type="PROSITE" id="PS50943">
    <property type="entry name" value="HTH_CROC1"/>
    <property type="match status" value="1"/>
</dbReference>
<dbReference type="InParanoid" id="Q0F0Z9"/>
<dbReference type="OrthoDB" id="2736385at2"/>
<sequence length="84" mass="9237">MQDAGVREAYDSHAYEFEIARSLIEARTEAGFTQAEVAKRMGTTQSVVARIEGGAQQPSMKSVIRYATAIGAHPVLQLMREKPQ</sequence>
<comment type="caution">
    <text evidence="2">The sequence shown here is derived from an EMBL/GenBank/DDBJ whole genome shotgun (WGS) entry which is preliminary data.</text>
</comment>
<proteinExistence type="predicted"/>
<dbReference type="HOGENOM" id="CLU_066192_18_0_0"/>
<name>Q0F0Z9_9PROT</name>